<dbReference type="EMBL" id="JACXYU010000017">
    <property type="protein sequence ID" value="MBD3934495.1"/>
    <property type="molecule type" value="Genomic_DNA"/>
</dbReference>
<dbReference type="PROSITE" id="PS50977">
    <property type="entry name" value="HTH_TETR_2"/>
    <property type="match status" value="1"/>
</dbReference>
<proteinExistence type="predicted"/>
<keyword evidence="1 2" id="KW-0238">DNA-binding</keyword>
<dbReference type="Pfam" id="PF00440">
    <property type="entry name" value="TetR_N"/>
    <property type="match status" value="1"/>
</dbReference>
<dbReference type="InterPro" id="IPR009057">
    <property type="entry name" value="Homeodomain-like_sf"/>
</dbReference>
<dbReference type="RefSeq" id="WP_191211792.1">
    <property type="nucleotide sequence ID" value="NZ_BAABKL010000050.1"/>
</dbReference>
<keyword evidence="5" id="KW-1185">Reference proteome</keyword>
<feature type="DNA-binding region" description="H-T-H motif" evidence="2">
    <location>
        <begin position="37"/>
        <end position="56"/>
    </location>
</feature>
<name>A0A927F2R3_9ACTN</name>
<evidence type="ECO:0000313" key="4">
    <source>
        <dbReference type="EMBL" id="MBD3934495.1"/>
    </source>
</evidence>
<dbReference type="GO" id="GO:0003677">
    <property type="term" value="F:DNA binding"/>
    <property type="evidence" value="ECO:0007669"/>
    <property type="project" value="UniProtKB-UniRule"/>
</dbReference>
<organism evidence="4 5">
    <name type="scientific">Streptomyces chumphonensis</name>
    <dbReference type="NCBI Taxonomy" id="1214925"/>
    <lineage>
        <taxon>Bacteria</taxon>
        <taxon>Bacillati</taxon>
        <taxon>Actinomycetota</taxon>
        <taxon>Actinomycetes</taxon>
        <taxon>Kitasatosporales</taxon>
        <taxon>Streptomycetaceae</taxon>
        <taxon>Streptomyces</taxon>
    </lineage>
</organism>
<feature type="domain" description="HTH tetR-type" evidence="3">
    <location>
        <begin position="16"/>
        <end position="74"/>
    </location>
</feature>
<dbReference type="Pfam" id="PF18598">
    <property type="entry name" value="TetR_C_36"/>
    <property type="match status" value="1"/>
</dbReference>
<evidence type="ECO:0000313" key="5">
    <source>
        <dbReference type="Proteomes" id="UP000632289"/>
    </source>
</evidence>
<dbReference type="InterPro" id="IPR001647">
    <property type="entry name" value="HTH_TetR"/>
</dbReference>
<reference evidence="4" key="1">
    <citation type="submission" date="2020-09" db="EMBL/GenBank/DDBJ databases">
        <title>Secondary metabolite and genome analysis of marine Streptomyces chumphonensis KK1-2T.</title>
        <authorList>
            <person name="Phongsopitanun W."/>
            <person name="Kanchanasin P."/>
            <person name="Pittayakhajonwut P."/>
            <person name="Suwanborirux K."/>
            <person name="Tanasupawat S."/>
        </authorList>
    </citation>
    <scope>NUCLEOTIDE SEQUENCE</scope>
    <source>
        <strain evidence="4">KK1-2</strain>
    </source>
</reference>
<comment type="caution">
    <text evidence="4">The sequence shown here is derived from an EMBL/GenBank/DDBJ whole genome shotgun (WGS) entry which is preliminary data.</text>
</comment>
<evidence type="ECO:0000256" key="2">
    <source>
        <dbReference type="PROSITE-ProRule" id="PRU00335"/>
    </source>
</evidence>
<gene>
    <name evidence="4" type="ORF">IF129_23390</name>
</gene>
<accession>A0A927F2R3</accession>
<dbReference type="SUPFAM" id="SSF46689">
    <property type="entry name" value="Homeodomain-like"/>
    <property type="match status" value="1"/>
</dbReference>
<dbReference type="Gene3D" id="1.10.357.10">
    <property type="entry name" value="Tetracycline Repressor, domain 2"/>
    <property type="match status" value="1"/>
</dbReference>
<evidence type="ECO:0000256" key="1">
    <source>
        <dbReference type="ARBA" id="ARBA00023125"/>
    </source>
</evidence>
<sequence>MMSHESRVGELSTLRRPNPDRLLELAVRDFLRDGWIDMKQLAQRAGVGRATLYRRFQDRESLLGEVLWELARVTALDAWRSAGGEGRARVLNALEVFMRELAASPALHKLLARDPETALRLLTSRHGVVQARLIDAAEEMLVTEIGAPEGVTSKQLAYAVVRIAESFAYADVVAGEQPDVEAAVAIIGRVL</sequence>
<dbReference type="Proteomes" id="UP000632289">
    <property type="component" value="Unassembled WGS sequence"/>
</dbReference>
<dbReference type="AlphaFoldDB" id="A0A927F2R3"/>
<dbReference type="InterPro" id="IPR041485">
    <property type="entry name" value="TetR_C_36"/>
</dbReference>
<protein>
    <submittedName>
        <fullName evidence="4">TetR family transcriptional regulator</fullName>
    </submittedName>
</protein>
<evidence type="ECO:0000259" key="3">
    <source>
        <dbReference type="PROSITE" id="PS50977"/>
    </source>
</evidence>